<dbReference type="OrthoDB" id="6538197at2759"/>
<name>A0A1S3HBZ8_LINAN</name>
<feature type="domain" description="IRF tryptophan pentad repeat" evidence="7">
    <location>
        <begin position="5"/>
        <end position="112"/>
    </location>
</feature>
<dbReference type="PROSITE" id="PS51507">
    <property type="entry name" value="IRF_2"/>
    <property type="match status" value="1"/>
</dbReference>
<keyword evidence="4" id="KW-0010">Activator</keyword>
<evidence type="ECO:0000256" key="2">
    <source>
        <dbReference type="ARBA" id="ARBA00023015"/>
    </source>
</evidence>
<dbReference type="Pfam" id="PF00605">
    <property type="entry name" value="IRF"/>
    <property type="match status" value="1"/>
</dbReference>
<dbReference type="InterPro" id="IPR019471">
    <property type="entry name" value="Interferon_reg_factor-3"/>
</dbReference>
<dbReference type="Proteomes" id="UP000085678">
    <property type="component" value="Unplaced"/>
</dbReference>
<dbReference type="InterPro" id="IPR019817">
    <property type="entry name" value="Interferon_reg_fac_CS"/>
</dbReference>
<organism evidence="8 9">
    <name type="scientific">Lingula anatina</name>
    <name type="common">Brachiopod</name>
    <name type="synonym">Lingula unguis</name>
    <dbReference type="NCBI Taxonomy" id="7574"/>
    <lineage>
        <taxon>Eukaryota</taxon>
        <taxon>Metazoa</taxon>
        <taxon>Spiralia</taxon>
        <taxon>Lophotrochozoa</taxon>
        <taxon>Brachiopoda</taxon>
        <taxon>Linguliformea</taxon>
        <taxon>Lingulata</taxon>
        <taxon>Lingulida</taxon>
        <taxon>Linguloidea</taxon>
        <taxon>Lingulidae</taxon>
        <taxon>Lingula</taxon>
    </lineage>
</organism>
<dbReference type="CDD" id="cd00103">
    <property type="entry name" value="IRF"/>
    <property type="match status" value="1"/>
</dbReference>
<proteinExistence type="predicted"/>
<reference evidence="9" key="1">
    <citation type="submission" date="2025-08" db="UniProtKB">
        <authorList>
            <consortium name="RefSeq"/>
        </authorList>
    </citation>
    <scope>IDENTIFICATION</scope>
    <source>
        <tissue evidence="9">Gonads</tissue>
    </source>
</reference>
<dbReference type="GO" id="GO:0005634">
    <property type="term" value="C:nucleus"/>
    <property type="evidence" value="ECO:0007669"/>
    <property type="project" value="UniProtKB-SubCell"/>
</dbReference>
<protein>
    <submittedName>
        <fullName evidence="9">Interferon regulatory factor 8</fullName>
    </submittedName>
</protein>
<dbReference type="GO" id="GO:0002376">
    <property type="term" value="P:immune system process"/>
    <property type="evidence" value="ECO:0007669"/>
    <property type="project" value="TreeGrafter"/>
</dbReference>
<evidence type="ECO:0000256" key="1">
    <source>
        <dbReference type="ARBA" id="ARBA00004123"/>
    </source>
</evidence>
<dbReference type="SMART" id="SM00348">
    <property type="entry name" value="IRF"/>
    <property type="match status" value="1"/>
</dbReference>
<dbReference type="RefSeq" id="XP_013382679.2">
    <property type="nucleotide sequence ID" value="XM_013527225.2"/>
</dbReference>
<keyword evidence="5" id="KW-0804">Transcription</keyword>
<dbReference type="AlphaFoldDB" id="A0A1S3HBZ8"/>
<evidence type="ECO:0000313" key="9">
    <source>
        <dbReference type="RefSeq" id="XP_013382679.2"/>
    </source>
</evidence>
<accession>A0A1S3HBZ8</accession>
<gene>
    <name evidence="9" type="primary">LOC106153337</name>
</gene>
<dbReference type="SUPFAM" id="SSF49879">
    <property type="entry name" value="SMAD/FHA domain"/>
    <property type="match status" value="1"/>
</dbReference>
<keyword evidence="8" id="KW-1185">Reference proteome</keyword>
<sequence>MSVNRQRLRPWLEAQINSGRVPGLRWLDRDHTIFRIPWKHGGKQGWREEDSLIFKNWAEHTGRFRKGIDQPDYATWKTRLRMALNRAPKIQELRTMSRPDDEDPFRVYRFLTATEKGDSSTCLTENDSNLDEDNGTWIPLNLIEPPSMMSIDEEWANINSDDLVKCDSLDQQKYVSGGHAMMPVQPEMSVGMTPVSGVTDHDSDVPKGILGQSDDLQIAGHQMLVKLFYLNSQVAQYEMNNPNGSRLYYNSSYPGTAQHMAEIAQTYAGEMRDQLFGPSVLNHYLMPPPKYAQGTSQHQSTKKILESMERGLLLQCINGDIYLTRLCRVRLDKLHIKIINFSFTHFCRCVIFCSSPSKGEQIFKVKRDNMGIKIFDFTNYFLPAVDRYVQGQGPCPRIEVRLGFGQTWSSDDWSRRDTFISATVVSAKALQIIQQLSSFQLGCQPTPMFSIEISGSDDFDRIAETIKKLCELKTSNGKMDTSTSGSLH</sequence>
<evidence type="ECO:0000256" key="4">
    <source>
        <dbReference type="ARBA" id="ARBA00023159"/>
    </source>
</evidence>
<dbReference type="InterPro" id="IPR001346">
    <property type="entry name" value="Interferon_reg_fact_DNA-bd_dom"/>
</dbReference>
<dbReference type="Gene3D" id="1.10.10.10">
    <property type="entry name" value="Winged helix-like DNA-binding domain superfamily/Winged helix DNA-binding domain"/>
    <property type="match status" value="1"/>
</dbReference>
<evidence type="ECO:0000313" key="8">
    <source>
        <dbReference type="Proteomes" id="UP000085678"/>
    </source>
</evidence>
<evidence type="ECO:0000256" key="5">
    <source>
        <dbReference type="ARBA" id="ARBA00023163"/>
    </source>
</evidence>
<dbReference type="GO" id="GO:0045944">
    <property type="term" value="P:positive regulation of transcription by RNA polymerase II"/>
    <property type="evidence" value="ECO:0007669"/>
    <property type="project" value="UniProtKB-ARBA"/>
</dbReference>
<dbReference type="PANTHER" id="PTHR11949:SF53">
    <property type="entry name" value="IRF TRYPTOPHAN PENTAD REPEAT DOMAIN-CONTAINING PROTEIN"/>
    <property type="match status" value="1"/>
</dbReference>
<dbReference type="InterPro" id="IPR008984">
    <property type="entry name" value="SMAD_FHA_dom_sf"/>
</dbReference>
<keyword evidence="6" id="KW-0539">Nucleus</keyword>
<dbReference type="Pfam" id="PF10401">
    <property type="entry name" value="IRF-3"/>
    <property type="match status" value="2"/>
</dbReference>
<dbReference type="InterPro" id="IPR036388">
    <property type="entry name" value="WH-like_DNA-bd_sf"/>
</dbReference>
<dbReference type="PANTHER" id="PTHR11949">
    <property type="entry name" value="INTERFERON REGULATORY FACTOR"/>
    <property type="match status" value="1"/>
</dbReference>
<evidence type="ECO:0000259" key="7">
    <source>
        <dbReference type="PROSITE" id="PS51507"/>
    </source>
</evidence>
<dbReference type="GO" id="GO:0000978">
    <property type="term" value="F:RNA polymerase II cis-regulatory region sequence-specific DNA binding"/>
    <property type="evidence" value="ECO:0007669"/>
    <property type="project" value="TreeGrafter"/>
</dbReference>
<dbReference type="GeneID" id="106153337"/>
<dbReference type="PRINTS" id="PR00267">
    <property type="entry name" value="INTFRNREGFCT"/>
</dbReference>
<evidence type="ECO:0000256" key="3">
    <source>
        <dbReference type="ARBA" id="ARBA00023125"/>
    </source>
</evidence>
<dbReference type="SMART" id="SM01243">
    <property type="entry name" value="IRF-3"/>
    <property type="match status" value="1"/>
</dbReference>
<dbReference type="GO" id="GO:0000981">
    <property type="term" value="F:DNA-binding transcription factor activity, RNA polymerase II-specific"/>
    <property type="evidence" value="ECO:0007669"/>
    <property type="project" value="TreeGrafter"/>
</dbReference>
<keyword evidence="3" id="KW-0238">DNA-binding</keyword>
<dbReference type="SUPFAM" id="SSF46785">
    <property type="entry name" value="Winged helix' DNA-binding domain"/>
    <property type="match status" value="1"/>
</dbReference>
<dbReference type="InterPro" id="IPR017855">
    <property type="entry name" value="SMAD-like_dom_sf"/>
</dbReference>
<comment type="subcellular location">
    <subcellularLocation>
        <location evidence="1">Nucleus</location>
    </subcellularLocation>
</comment>
<dbReference type="FunFam" id="1.10.10.10:FF:000041">
    <property type="entry name" value="Interferon regulatory factor 4"/>
    <property type="match status" value="1"/>
</dbReference>
<dbReference type="PROSITE" id="PS00601">
    <property type="entry name" value="IRF_1"/>
    <property type="match status" value="1"/>
</dbReference>
<dbReference type="InterPro" id="IPR036390">
    <property type="entry name" value="WH_DNA-bd_sf"/>
</dbReference>
<dbReference type="KEGG" id="lak:106153337"/>
<keyword evidence="2" id="KW-0805">Transcription regulation</keyword>
<dbReference type="InParanoid" id="A0A1S3HBZ8"/>
<dbReference type="Gene3D" id="2.60.200.10">
    <property type="match status" value="2"/>
</dbReference>
<evidence type="ECO:0000256" key="6">
    <source>
        <dbReference type="ARBA" id="ARBA00023242"/>
    </source>
</evidence>
<dbReference type="STRING" id="7574.A0A1S3HBZ8"/>